<dbReference type="PROSITE" id="PS00957">
    <property type="entry name" value="NAD_G3PDH"/>
    <property type="match status" value="1"/>
</dbReference>
<feature type="compositionally biased region" description="Basic and acidic residues" evidence="7">
    <location>
        <begin position="412"/>
        <end position="423"/>
    </location>
</feature>
<feature type="region of interest" description="Disordered" evidence="7">
    <location>
        <begin position="400"/>
        <end position="423"/>
    </location>
</feature>
<feature type="compositionally biased region" description="Pro residues" evidence="7">
    <location>
        <begin position="34"/>
        <end position="43"/>
    </location>
</feature>
<name>A0A427YP32_9TREE</name>
<dbReference type="Gene3D" id="3.40.50.720">
    <property type="entry name" value="NAD(P)-binding Rossmann-like Domain"/>
    <property type="match status" value="1"/>
</dbReference>
<dbReference type="Pfam" id="PF01210">
    <property type="entry name" value="NAD_Gly3P_dh_N"/>
    <property type="match status" value="1"/>
</dbReference>
<dbReference type="PANTHER" id="PTHR11728:SF8">
    <property type="entry name" value="GLYCEROL-3-PHOSPHATE DEHYDROGENASE [NAD(+)]-RELATED"/>
    <property type="match status" value="1"/>
</dbReference>
<reference evidence="10 11" key="1">
    <citation type="submission" date="2018-11" db="EMBL/GenBank/DDBJ databases">
        <title>Genome sequence of Saitozyma podzolica DSM 27192.</title>
        <authorList>
            <person name="Aliyu H."/>
            <person name="Gorte O."/>
            <person name="Ochsenreither K."/>
        </authorList>
    </citation>
    <scope>NUCLEOTIDE SEQUENCE [LARGE SCALE GENOMIC DNA]</scope>
    <source>
        <strain evidence="10 11">DSM 27192</strain>
    </source>
</reference>
<dbReference type="Proteomes" id="UP000279259">
    <property type="component" value="Unassembled WGS sequence"/>
</dbReference>
<dbReference type="GO" id="GO:0005634">
    <property type="term" value="C:nucleus"/>
    <property type="evidence" value="ECO:0007669"/>
    <property type="project" value="TreeGrafter"/>
</dbReference>
<dbReference type="InterPro" id="IPR011128">
    <property type="entry name" value="G3P_DH_NAD-dep_N"/>
</dbReference>
<dbReference type="EMBL" id="RSCD01000005">
    <property type="protein sequence ID" value="RSH92853.1"/>
    <property type="molecule type" value="Genomic_DNA"/>
</dbReference>
<comment type="caution">
    <text evidence="10">The sequence shown here is derived from an EMBL/GenBank/DDBJ whole genome shotgun (WGS) entry which is preliminary data.</text>
</comment>
<evidence type="ECO:0000256" key="6">
    <source>
        <dbReference type="RuleBase" id="RU361243"/>
    </source>
</evidence>
<feature type="region of interest" description="Disordered" evidence="7">
    <location>
        <begin position="26"/>
        <end position="47"/>
    </location>
</feature>
<dbReference type="PANTHER" id="PTHR11728">
    <property type="entry name" value="GLYCEROL-3-PHOSPHATE DEHYDROGENASE"/>
    <property type="match status" value="1"/>
</dbReference>
<gene>
    <name evidence="10" type="primary">GPD1_2</name>
    <name evidence="10" type="ORF">EHS25_008299</name>
</gene>
<dbReference type="FunFam" id="1.10.1040.10:FF:000004">
    <property type="entry name" value="Glycerol-3-phosphate dehydrogenase [NAD(+)]"/>
    <property type="match status" value="1"/>
</dbReference>
<feature type="compositionally biased region" description="Polar residues" evidence="7">
    <location>
        <begin position="802"/>
        <end position="817"/>
    </location>
</feature>
<dbReference type="GO" id="GO:0042803">
    <property type="term" value="F:protein homodimerization activity"/>
    <property type="evidence" value="ECO:0007669"/>
    <property type="project" value="InterPro"/>
</dbReference>
<dbReference type="Pfam" id="PF07479">
    <property type="entry name" value="NAD_Gly3P_dh_C"/>
    <property type="match status" value="1"/>
</dbReference>
<dbReference type="InterPro" id="IPR017751">
    <property type="entry name" value="G3P_DH_NAD-dep_euk"/>
</dbReference>
<feature type="region of interest" description="Disordered" evidence="7">
    <location>
        <begin position="440"/>
        <end position="642"/>
    </location>
</feature>
<evidence type="ECO:0000256" key="7">
    <source>
        <dbReference type="SAM" id="MobiDB-lite"/>
    </source>
</evidence>
<accession>A0A427YP32</accession>
<comment type="catalytic activity">
    <reaction evidence="4 6">
        <text>sn-glycerol 3-phosphate + NAD(+) = dihydroxyacetone phosphate + NADH + H(+)</text>
        <dbReference type="Rhea" id="RHEA:11092"/>
        <dbReference type="ChEBI" id="CHEBI:15378"/>
        <dbReference type="ChEBI" id="CHEBI:57540"/>
        <dbReference type="ChEBI" id="CHEBI:57597"/>
        <dbReference type="ChEBI" id="CHEBI:57642"/>
        <dbReference type="ChEBI" id="CHEBI:57945"/>
        <dbReference type="EC" id="1.1.1.8"/>
    </reaction>
</comment>
<evidence type="ECO:0000256" key="4">
    <source>
        <dbReference type="ARBA" id="ARBA00048683"/>
    </source>
</evidence>
<feature type="compositionally biased region" description="Polar residues" evidence="7">
    <location>
        <begin position="943"/>
        <end position="961"/>
    </location>
</feature>
<evidence type="ECO:0000256" key="2">
    <source>
        <dbReference type="ARBA" id="ARBA00023002"/>
    </source>
</evidence>
<dbReference type="GO" id="GO:0046168">
    <property type="term" value="P:glycerol-3-phosphate catabolic process"/>
    <property type="evidence" value="ECO:0007669"/>
    <property type="project" value="UniProtKB-UniRule"/>
</dbReference>
<dbReference type="Gene3D" id="1.10.1040.10">
    <property type="entry name" value="N-(1-d-carboxylethyl)-l-norvaline Dehydrogenase, domain 2"/>
    <property type="match status" value="1"/>
</dbReference>
<feature type="compositionally biased region" description="Low complexity" evidence="7">
    <location>
        <begin position="897"/>
        <end position="906"/>
    </location>
</feature>
<proteinExistence type="inferred from homology"/>
<comment type="similarity">
    <text evidence="1 5">Belongs to the NAD-dependent glycerol-3-phosphate dehydrogenase family.</text>
</comment>
<evidence type="ECO:0000313" key="11">
    <source>
        <dbReference type="Proteomes" id="UP000279259"/>
    </source>
</evidence>
<keyword evidence="11" id="KW-1185">Reference proteome</keyword>
<dbReference type="EC" id="1.1.1.8" evidence="6"/>
<dbReference type="AlphaFoldDB" id="A0A427YP32"/>
<dbReference type="OrthoDB" id="10263760at2759"/>
<dbReference type="GO" id="GO:0051287">
    <property type="term" value="F:NAD binding"/>
    <property type="evidence" value="ECO:0007669"/>
    <property type="project" value="UniProtKB-UniRule"/>
</dbReference>
<feature type="compositionally biased region" description="Pro residues" evidence="7">
    <location>
        <begin position="473"/>
        <end position="482"/>
    </location>
</feature>
<feature type="compositionally biased region" description="Basic and acidic residues" evidence="7">
    <location>
        <begin position="740"/>
        <end position="754"/>
    </location>
</feature>
<dbReference type="SUPFAM" id="SSF51735">
    <property type="entry name" value="NAD(P)-binding Rossmann-fold domains"/>
    <property type="match status" value="1"/>
</dbReference>
<dbReference type="NCBIfam" id="TIGR03376">
    <property type="entry name" value="glycerol3P_DH"/>
    <property type="match status" value="1"/>
</dbReference>
<dbReference type="InterPro" id="IPR013328">
    <property type="entry name" value="6PGD_dom2"/>
</dbReference>
<evidence type="ECO:0000256" key="5">
    <source>
        <dbReference type="RuleBase" id="RU000437"/>
    </source>
</evidence>
<dbReference type="GO" id="GO:0005829">
    <property type="term" value="C:cytosol"/>
    <property type="evidence" value="ECO:0007669"/>
    <property type="project" value="TreeGrafter"/>
</dbReference>
<dbReference type="FunFam" id="3.40.50.720:FF:000365">
    <property type="entry name" value="Glycerol-3-phosphate dehydrogenase [NAD(+)]"/>
    <property type="match status" value="1"/>
</dbReference>
<dbReference type="InterPro" id="IPR008927">
    <property type="entry name" value="6-PGluconate_DH-like_C_sf"/>
</dbReference>
<feature type="compositionally biased region" description="Low complexity" evidence="7">
    <location>
        <begin position="913"/>
        <end position="925"/>
    </location>
</feature>
<dbReference type="GO" id="GO:0141152">
    <property type="term" value="F:glycerol-3-phosphate dehydrogenase (NAD+) activity"/>
    <property type="evidence" value="ECO:0007669"/>
    <property type="project" value="UniProtKB-UniRule"/>
</dbReference>
<feature type="region of interest" description="Disordered" evidence="7">
    <location>
        <begin position="728"/>
        <end position="961"/>
    </location>
</feature>
<evidence type="ECO:0000259" key="8">
    <source>
        <dbReference type="Pfam" id="PF01210"/>
    </source>
</evidence>
<keyword evidence="3 5" id="KW-0520">NAD</keyword>
<dbReference type="STRING" id="1890683.A0A427YP32"/>
<evidence type="ECO:0000256" key="3">
    <source>
        <dbReference type="ARBA" id="ARBA00023027"/>
    </source>
</evidence>
<feature type="compositionally biased region" description="Low complexity" evidence="7">
    <location>
        <begin position="762"/>
        <end position="777"/>
    </location>
</feature>
<sequence>MSQASVASSPVEKMFDNMDIASTVTTPAVTRPSSPVPSLPPSPLSSGKHRVAVIGSGSWGTALAKIAAENVYKRRGDFHTEVRMWVREKQVNGKKLTEVINRTHRNERYLPDITLPKNLTAVPHLKDVVKDATLIVFVTPHQFLHTVLRELQRSNAITPGARAVTAIKGVEVNGTDISTFASLIENKVGTPCSALSGANIALEVAKGQFCETTIGTPGPVDSALWSAVFDAPSFRVSCVDDVAGVSLSGALKNIVALAAGFVDGLNLGGNTKAAVIRIGLQEMREFCMEFFEGAKSETFSNESAGVADLITTCYGGRNRKCAEEFAKSGEPFEVIEKRLLNGQKLQGTATAEEVNRFLVARRRQKSYPLFEKVYKISFENMSPKELFAGLWRPSWDPKRASDLPAKPSWAARPRERDEDMERWGDQRDRRRDWYERDVDDRDVAGPSRPYRAYTPSRPIFETYHDPRREREPSPIPIPPPSIPNKVDSSPNREILKEESFSYELPPQPGLGQSRVPPNDRPTAPVAPDSAGARRPAPHETVSGPSRLASASASPLFLDRPSSSHEPEFQSSSRAHVGQPPSRPSPPARPGAELAVTSVAKAAQPQPLPITKLKFKPTKKVKGKEPSRAGSGSGSAVNVNGSTTIPAAGRIDEKLDELDVDVDVDVKPTLEELEQSHAQDQVRSFVDDLSRLEGTSAFVKSDVPSGCYSSNRTTRDRSRALFKSEQAVALREQGRQLKNSKWRDDGVAFDWEKRIPPTTAPLHSNPPSAPGSSAPHMHAGQRKSSHVSIVDTAAAHQPDEANPTPSASGSKTKKNPSNGKAKKLVPAPEVGEEETLNDIVVSEPVEPISGETSKSAKKKKRKMEKEEALADAQIAEPTPKKKTKVKNSEAEAGDAVQTPAPVIAPSTTAPPTPRASLTPKTATTALPPDPPLVPVSTRPPNDPTPSASAHNPVAGSSESTSDQLTRLEISLDAKFTAIDRWMSIQQQYPERTNVVKKQIERMQGEIFDLQEEIEQVKRSG</sequence>
<feature type="compositionally biased region" description="Basic and acidic residues" evidence="7">
    <location>
        <begin position="462"/>
        <end position="472"/>
    </location>
</feature>
<feature type="compositionally biased region" description="Basic residues" evidence="7">
    <location>
        <begin position="612"/>
        <end position="621"/>
    </location>
</feature>
<dbReference type="SUPFAM" id="SSF48179">
    <property type="entry name" value="6-phosphogluconate dehydrogenase C-terminal domain-like"/>
    <property type="match status" value="1"/>
</dbReference>
<feature type="domain" description="Glycerol-3-phosphate dehydrogenase NAD-dependent N-terminal" evidence="8">
    <location>
        <begin position="51"/>
        <end position="215"/>
    </location>
</feature>
<evidence type="ECO:0000259" key="9">
    <source>
        <dbReference type="Pfam" id="PF07479"/>
    </source>
</evidence>
<evidence type="ECO:0000313" key="10">
    <source>
        <dbReference type="EMBL" id="RSH92853.1"/>
    </source>
</evidence>
<dbReference type="GO" id="GO:0005975">
    <property type="term" value="P:carbohydrate metabolic process"/>
    <property type="evidence" value="ECO:0007669"/>
    <property type="project" value="InterPro"/>
</dbReference>
<keyword evidence="2 5" id="KW-0560">Oxidoreductase</keyword>
<feature type="domain" description="Glycerol-3-phosphate dehydrogenase NAD-dependent C-terminal" evidence="9">
    <location>
        <begin position="241"/>
        <end position="387"/>
    </location>
</feature>
<dbReference type="InterPro" id="IPR036291">
    <property type="entry name" value="NAD(P)-bd_dom_sf"/>
</dbReference>
<dbReference type="PRINTS" id="PR00077">
    <property type="entry name" value="GPDHDRGNASE"/>
</dbReference>
<evidence type="ECO:0000256" key="1">
    <source>
        <dbReference type="ARBA" id="ARBA00011009"/>
    </source>
</evidence>
<organism evidence="10 11">
    <name type="scientific">Saitozyma podzolica</name>
    <dbReference type="NCBI Taxonomy" id="1890683"/>
    <lineage>
        <taxon>Eukaryota</taxon>
        <taxon>Fungi</taxon>
        <taxon>Dikarya</taxon>
        <taxon>Basidiomycota</taxon>
        <taxon>Agaricomycotina</taxon>
        <taxon>Tremellomycetes</taxon>
        <taxon>Tremellales</taxon>
        <taxon>Trimorphomycetaceae</taxon>
        <taxon>Saitozyma</taxon>
    </lineage>
</organism>
<dbReference type="InterPro" id="IPR006168">
    <property type="entry name" value="G3P_DH_NAD-dep"/>
</dbReference>
<protein>
    <recommendedName>
        <fullName evidence="6">Glycerol-3-phosphate dehydrogenase [NAD(+)]</fullName>
        <ecNumber evidence="6">1.1.1.8</ecNumber>
    </recommendedName>
</protein>
<dbReference type="InterPro" id="IPR006109">
    <property type="entry name" value="G3P_DH_NAD-dep_C"/>
</dbReference>